<sequence>MVEVDETDEISYPLLGDDASSSSHSHASLKRTGTVWTAIAHIITGVIGSGVLSLAWSMAQLGWIAGPICMVLFGIITIISSNLLCDCYRYPHPEVGHIRNRSYAEAVKSYLGEKSMWVAEIFVQESYFGYGIAYTITAAISMRAILKSNCYHEEGQEAPCEYGDSLFILLFGAVQICFSQIPNFHNMEWLSVIAAVMSFTYTFIGFALGFAKVLENGEIRGSFGGVSTSTISEKVWLSSQAIGDIAFAYTYNIILLDIQDTLKTPPSENKTMKKASTIAILITSFFFISCGSFGYAAFGNQAPGNLLTGFGFYEPYWLVDIANACIILHLVGGYQIYCQPLFAVAERHIKKKHPNSGFVNNEYVIKLPLLPRLKLSVFRLCFRTAYVASTTGLALLFPYFNQVLGVLGALNFWPLAIYFPVQMYLAQNKVRAWTCIWIVLQAFRMFCLLCTILAFIGSVQGLVSNKLS</sequence>
<name>A0ABD3CTR8_9LAMI</name>
<feature type="transmembrane region" description="Helical" evidence="7">
    <location>
        <begin position="316"/>
        <end position="337"/>
    </location>
</feature>
<gene>
    <name evidence="9" type="ORF">CASFOL_025245</name>
</gene>
<feature type="transmembrane region" description="Helical" evidence="7">
    <location>
        <begin position="63"/>
        <end position="84"/>
    </location>
</feature>
<evidence type="ECO:0000256" key="7">
    <source>
        <dbReference type="SAM" id="Phobius"/>
    </source>
</evidence>
<accession>A0ABD3CTR8</accession>
<keyword evidence="2" id="KW-0813">Transport</keyword>
<evidence type="ECO:0000256" key="2">
    <source>
        <dbReference type="ARBA" id="ARBA00022448"/>
    </source>
</evidence>
<proteinExistence type="predicted"/>
<evidence type="ECO:0000313" key="9">
    <source>
        <dbReference type="EMBL" id="KAL3632261.1"/>
    </source>
</evidence>
<dbReference type="EMBL" id="JAVIJP010000032">
    <property type="protein sequence ID" value="KAL3632261.1"/>
    <property type="molecule type" value="Genomic_DNA"/>
</dbReference>
<evidence type="ECO:0000256" key="5">
    <source>
        <dbReference type="ARBA" id="ARBA00022989"/>
    </source>
</evidence>
<evidence type="ECO:0000256" key="1">
    <source>
        <dbReference type="ARBA" id="ARBA00004370"/>
    </source>
</evidence>
<dbReference type="GO" id="GO:0016020">
    <property type="term" value="C:membrane"/>
    <property type="evidence" value="ECO:0007669"/>
    <property type="project" value="UniProtKB-SubCell"/>
</dbReference>
<dbReference type="AlphaFoldDB" id="A0ABD3CTR8"/>
<feature type="transmembrane region" description="Helical" evidence="7">
    <location>
        <begin position="278"/>
        <end position="296"/>
    </location>
</feature>
<keyword evidence="6 7" id="KW-0472">Membrane</keyword>
<evidence type="ECO:0000313" key="10">
    <source>
        <dbReference type="Proteomes" id="UP001632038"/>
    </source>
</evidence>
<keyword evidence="10" id="KW-1185">Reference proteome</keyword>
<dbReference type="GO" id="GO:0006865">
    <property type="term" value="P:amino acid transport"/>
    <property type="evidence" value="ECO:0007669"/>
    <property type="project" value="UniProtKB-KW"/>
</dbReference>
<feature type="transmembrane region" description="Helical" evidence="7">
    <location>
        <begin position="166"/>
        <end position="183"/>
    </location>
</feature>
<dbReference type="Proteomes" id="UP001632038">
    <property type="component" value="Unassembled WGS sequence"/>
</dbReference>
<evidence type="ECO:0000256" key="6">
    <source>
        <dbReference type="ARBA" id="ARBA00023136"/>
    </source>
</evidence>
<feature type="transmembrane region" description="Helical" evidence="7">
    <location>
        <begin position="189"/>
        <end position="211"/>
    </location>
</feature>
<keyword evidence="5 7" id="KW-1133">Transmembrane helix</keyword>
<dbReference type="PANTHER" id="PTHR48017">
    <property type="entry name" value="OS05G0424000 PROTEIN-RELATED"/>
    <property type="match status" value="1"/>
</dbReference>
<reference evidence="10" key="1">
    <citation type="journal article" date="2024" name="IScience">
        <title>Strigolactones Initiate the Formation of Haustorium-like Structures in Castilleja.</title>
        <authorList>
            <person name="Buerger M."/>
            <person name="Peterson D."/>
            <person name="Chory J."/>
        </authorList>
    </citation>
    <scope>NUCLEOTIDE SEQUENCE [LARGE SCALE GENOMIC DNA]</scope>
</reference>
<protein>
    <recommendedName>
        <fullName evidence="8">Amino acid transporter transmembrane domain-containing protein</fullName>
    </recommendedName>
</protein>
<dbReference type="InterPro" id="IPR013057">
    <property type="entry name" value="AA_transpt_TM"/>
</dbReference>
<organism evidence="9 10">
    <name type="scientific">Castilleja foliolosa</name>
    <dbReference type="NCBI Taxonomy" id="1961234"/>
    <lineage>
        <taxon>Eukaryota</taxon>
        <taxon>Viridiplantae</taxon>
        <taxon>Streptophyta</taxon>
        <taxon>Embryophyta</taxon>
        <taxon>Tracheophyta</taxon>
        <taxon>Spermatophyta</taxon>
        <taxon>Magnoliopsida</taxon>
        <taxon>eudicotyledons</taxon>
        <taxon>Gunneridae</taxon>
        <taxon>Pentapetalae</taxon>
        <taxon>asterids</taxon>
        <taxon>lamiids</taxon>
        <taxon>Lamiales</taxon>
        <taxon>Orobanchaceae</taxon>
        <taxon>Pedicularideae</taxon>
        <taxon>Castillejinae</taxon>
        <taxon>Castilleja</taxon>
    </lineage>
</organism>
<evidence type="ECO:0000256" key="3">
    <source>
        <dbReference type="ARBA" id="ARBA00022692"/>
    </source>
</evidence>
<comment type="caution">
    <text evidence="9">The sequence shown here is derived from an EMBL/GenBank/DDBJ whole genome shotgun (WGS) entry which is preliminary data.</text>
</comment>
<keyword evidence="4" id="KW-0029">Amino-acid transport</keyword>
<evidence type="ECO:0000256" key="4">
    <source>
        <dbReference type="ARBA" id="ARBA00022970"/>
    </source>
</evidence>
<keyword evidence="3 7" id="KW-0812">Transmembrane</keyword>
<dbReference type="Pfam" id="PF01490">
    <property type="entry name" value="Aa_trans"/>
    <property type="match status" value="1"/>
</dbReference>
<feature type="transmembrane region" description="Helical" evidence="7">
    <location>
        <begin position="437"/>
        <end position="463"/>
    </location>
</feature>
<feature type="transmembrane region" description="Helical" evidence="7">
    <location>
        <begin position="380"/>
        <end position="400"/>
    </location>
</feature>
<feature type="transmembrane region" description="Helical" evidence="7">
    <location>
        <begin position="406"/>
        <end position="425"/>
    </location>
</feature>
<comment type="subcellular location">
    <subcellularLocation>
        <location evidence="1">Membrane</location>
    </subcellularLocation>
</comment>
<feature type="domain" description="Amino acid transporter transmembrane" evidence="8">
    <location>
        <begin position="31"/>
        <end position="463"/>
    </location>
</feature>
<evidence type="ECO:0000259" key="8">
    <source>
        <dbReference type="Pfam" id="PF01490"/>
    </source>
</evidence>
<feature type="transmembrane region" description="Helical" evidence="7">
    <location>
        <begin position="35"/>
        <end position="56"/>
    </location>
</feature>
<feature type="transmembrane region" description="Helical" evidence="7">
    <location>
        <begin position="127"/>
        <end position="146"/>
    </location>
</feature>